<dbReference type="AlphaFoldDB" id="S2DI90"/>
<dbReference type="Gene3D" id="3.30.450.20">
    <property type="entry name" value="PAS domain"/>
    <property type="match status" value="1"/>
</dbReference>
<dbReference type="Proteomes" id="UP000006073">
    <property type="component" value="Unassembled WGS sequence"/>
</dbReference>
<evidence type="ECO:0000256" key="2">
    <source>
        <dbReference type="ARBA" id="ARBA00012438"/>
    </source>
</evidence>
<evidence type="ECO:0000256" key="3">
    <source>
        <dbReference type="ARBA" id="ARBA00022553"/>
    </source>
</evidence>
<evidence type="ECO:0000256" key="4">
    <source>
        <dbReference type="ARBA" id="ARBA00022679"/>
    </source>
</evidence>
<keyword evidence="5 7" id="KW-0418">Kinase</keyword>
<dbReference type="RefSeq" id="WP_009032684.1">
    <property type="nucleotide sequence ID" value="NZ_ALWO02000023.1"/>
</dbReference>
<sequence>MESKLFKIENYGFFNNAPFEFLSLNKMGEITHANQTVCDWIEHKQEELIDNFTFQDLLSVGGKIYLETHFFPLIQLQGKISEISFELVSKSKRRIPVLVNGTKFSIEDKGEQGYLIFLTDISQRKQYEEELLMAKRFAEENASKLFDKNNELERFTQIASHDLKAPVRTMGGLFELMVKKNYVSKDQDSIKIQKMIMENLKRMRVLVDDLMEQTLVDTESYFEEKVDLNFILNDVKEVLMADILFNAVSIQSEKLPIVRGNKNQIFRLFQNLLSNSIKFKDKNRRPLIQIRSKLENNWAMLSIKDNGIGFDPLYKEKIFGYMQRLHGQEVVSGSGLGLYACKKIIEHHGGKINGNSNVGEGAEFVFTLPLYNN</sequence>
<dbReference type="Pfam" id="PF02518">
    <property type="entry name" value="HATPase_c"/>
    <property type="match status" value="1"/>
</dbReference>
<dbReference type="SUPFAM" id="SSF47384">
    <property type="entry name" value="Homodimeric domain of signal transducing histidine kinase"/>
    <property type="match status" value="1"/>
</dbReference>
<evidence type="ECO:0000259" key="6">
    <source>
        <dbReference type="PROSITE" id="PS50109"/>
    </source>
</evidence>
<dbReference type="InterPro" id="IPR036097">
    <property type="entry name" value="HisK_dim/P_sf"/>
</dbReference>
<dbReference type="SMART" id="SM00387">
    <property type="entry name" value="HATPase_c"/>
    <property type="match status" value="1"/>
</dbReference>
<dbReference type="STRING" id="1189612.A33Q_1383"/>
<dbReference type="GO" id="GO:0000155">
    <property type="term" value="F:phosphorelay sensor kinase activity"/>
    <property type="evidence" value="ECO:0007669"/>
    <property type="project" value="InterPro"/>
</dbReference>
<reference evidence="7 8" key="1">
    <citation type="journal article" date="2013" name="Genome Announc.">
        <title>Draft Genome Sequence of Indibacter alkaliphilus Strain LW1T, Isolated from Lonar Lake, a Haloalkaline Lake in the Buldana District of Maharashtra, India.</title>
        <authorList>
            <person name="Singh A."/>
            <person name="Kumar Jangir P."/>
            <person name="Sharma R."/>
            <person name="Singh A."/>
            <person name="Kumar Pinnaka A."/>
            <person name="Shivaji S."/>
        </authorList>
    </citation>
    <scope>NUCLEOTIDE SEQUENCE [LARGE SCALE GENOMIC DNA]</scope>
    <source>
        <strain evidence="8">CCUG 57479 / KCTC 22604 / LW1</strain>
    </source>
</reference>
<evidence type="ECO:0000256" key="5">
    <source>
        <dbReference type="ARBA" id="ARBA00022777"/>
    </source>
</evidence>
<dbReference type="OrthoDB" id="9766459at2"/>
<protein>
    <recommendedName>
        <fullName evidence="2">histidine kinase</fullName>
        <ecNumber evidence="2">2.7.13.3</ecNumber>
    </recommendedName>
</protein>
<dbReference type="EMBL" id="ALWO02000023">
    <property type="protein sequence ID" value="EOZ98729.1"/>
    <property type="molecule type" value="Genomic_DNA"/>
</dbReference>
<dbReference type="InterPro" id="IPR005467">
    <property type="entry name" value="His_kinase_dom"/>
</dbReference>
<dbReference type="PANTHER" id="PTHR43304:SF1">
    <property type="entry name" value="PAC DOMAIN-CONTAINING PROTEIN"/>
    <property type="match status" value="1"/>
</dbReference>
<dbReference type="EC" id="2.7.13.3" evidence="2"/>
<dbReference type="NCBIfam" id="TIGR00229">
    <property type="entry name" value="sensory_box"/>
    <property type="match status" value="1"/>
</dbReference>
<dbReference type="PROSITE" id="PS50109">
    <property type="entry name" value="HIS_KIN"/>
    <property type="match status" value="1"/>
</dbReference>
<dbReference type="SUPFAM" id="SSF55874">
    <property type="entry name" value="ATPase domain of HSP90 chaperone/DNA topoisomerase II/histidine kinase"/>
    <property type="match status" value="1"/>
</dbReference>
<dbReference type="Gene3D" id="1.10.287.130">
    <property type="match status" value="1"/>
</dbReference>
<dbReference type="InterPro" id="IPR003661">
    <property type="entry name" value="HisK_dim/P_dom"/>
</dbReference>
<dbReference type="SUPFAM" id="SSF55785">
    <property type="entry name" value="PYP-like sensor domain (PAS domain)"/>
    <property type="match status" value="1"/>
</dbReference>
<evidence type="ECO:0000313" key="7">
    <source>
        <dbReference type="EMBL" id="EOZ98729.1"/>
    </source>
</evidence>
<dbReference type="eggNOG" id="COG4251">
    <property type="taxonomic scope" value="Bacteria"/>
</dbReference>
<comment type="caution">
    <text evidence="7">The sequence shown here is derived from an EMBL/GenBank/DDBJ whole genome shotgun (WGS) entry which is preliminary data.</text>
</comment>
<organism evidence="7 8">
    <name type="scientific">Indibacter alkaliphilus (strain CCUG 57479 / KCTC 22604 / LW1)</name>
    <dbReference type="NCBI Taxonomy" id="1189612"/>
    <lineage>
        <taxon>Bacteria</taxon>
        <taxon>Pseudomonadati</taxon>
        <taxon>Bacteroidota</taxon>
        <taxon>Cytophagia</taxon>
        <taxon>Cytophagales</taxon>
        <taxon>Cyclobacteriaceae</taxon>
    </lineage>
</organism>
<dbReference type="Gene3D" id="3.30.565.10">
    <property type="entry name" value="Histidine kinase-like ATPase, C-terminal domain"/>
    <property type="match status" value="1"/>
</dbReference>
<dbReference type="InterPro" id="IPR052162">
    <property type="entry name" value="Sensor_kinase/Photoreceptor"/>
</dbReference>
<gene>
    <name evidence="7" type="ORF">A33Q_1383</name>
</gene>
<name>S2DI90_INDAL</name>
<keyword evidence="4" id="KW-0808">Transferase</keyword>
<accession>S2DI90</accession>
<dbReference type="InterPro" id="IPR003594">
    <property type="entry name" value="HATPase_dom"/>
</dbReference>
<keyword evidence="8" id="KW-1185">Reference proteome</keyword>
<evidence type="ECO:0000313" key="8">
    <source>
        <dbReference type="Proteomes" id="UP000006073"/>
    </source>
</evidence>
<keyword evidence="3" id="KW-0597">Phosphoprotein</keyword>
<evidence type="ECO:0000256" key="1">
    <source>
        <dbReference type="ARBA" id="ARBA00000085"/>
    </source>
</evidence>
<dbReference type="PANTHER" id="PTHR43304">
    <property type="entry name" value="PHYTOCHROME-LIKE PROTEIN CPH1"/>
    <property type="match status" value="1"/>
</dbReference>
<dbReference type="InterPro" id="IPR036890">
    <property type="entry name" value="HATPase_C_sf"/>
</dbReference>
<feature type="domain" description="Histidine kinase" evidence="6">
    <location>
        <begin position="158"/>
        <end position="372"/>
    </location>
</feature>
<comment type="catalytic activity">
    <reaction evidence="1">
        <text>ATP + protein L-histidine = ADP + protein N-phospho-L-histidine.</text>
        <dbReference type="EC" id="2.7.13.3"/>
    </reaction>
</comment>
<dbReference type="CDD" id="cd00082">
    <property type="entry name" value="HisKA"/>
    <property type="match status" value="1"/>
</dbReference>
<dbReference type="PRINTS" id="PR00344">
    <property type="entry name" value="BCTRLSENSOR"/>
</dbReference>
<proteinExistence type="predicted"/>
<dbReference type="CDD" id="cd00130">
    <property type="entry name" value="PAS"/>
    <property type="match status" value="1"/>
</dbReference>
<dbReference type="InterPro" id="IPR000014">
    <property type="entry name" value="PAS"/>
</dbReference>
<dbReference type="InterPro" id="IPR035965">
    <property type="entry name" value="PAS-like_dom_sf"/>
</dbReference>
<dbReference type="InterPro" id="IPR004358">
    <property type="entry name" value="Sig_transdc_His_kin-like_C"/>
</dbReference>